<dbReference type="PANTHER" id="PTHR34221:SF3">
    <property type="match status" value="1"/>
</dbReference>
<accession>A0A1L8FQS7</accession>
<evidence type="ECO:0000313" key="2">
    <source>
        <dbReference type="RefSeq" id="XP_018124584.1"/>
    </source>
</evidence>
<dbReference type="PaxDb" id="8355-A0A1L8FQS7"/>
<organism evidence="1 2">
    <name type="scientific">Xenopus laevis</name>
    <name type="common">African clawed frog</name>
    <dbReference type="NCBI Taxonomy" id="8355"/>
    <lineage>
        <taxon>Eukaryota</taxon>
        <taxon>Metazoa</taxon>
        <taxon>Chordata</taxon>
        <taxon>Craniata</taxon>
        <taxon>Vertebrata</taxon>
        <taxon>Euteleostomi</taxon>
        <taxon>Amphibia</taxon>
        <taxon>Batrachia</taxon>
        <taxon>Anura</taxon>
        <taxon>Pipoidea</taxon>
        <taxon>Pipidae</taxon>
        <taxon>Xenopodinae</taxon>
        <taxon>Xenopus</taxon>
        <taxon>Xenopus</taxon>
    </lineage>
</organism>
<dbReference type="Pfam" id="PF15075">
    <property type="entry name" value="SPMAP1-like"/>
    <property type="match status" value="1"/>
</dbReference>
<dbReference type="OrthoDB" id="9935043at2759"/>
<dbReference type="InterPro" id="IPR028027">
    <property type="entry name" value="SPMAP1"/>
</dbReference>
<dbReference type="KEGG" id="xla:108719860"/>
<dbReference type="Proteomes" id="UP000186698">
    <property type="component" value="Chromosome 6S"/>
</dbReference>
<gene>
    <name evidence="2" type="primary">LOC108719860</name>
</gene>
<dbReference type="GeneID" id="108719860"/>
<sequence length="221" mass="24394">MCFHAAIVTQDGLCLCFGMCTEHSLASRYNNSSSSKVPTITLYQRSAMAEPAPAHRRVTSCLLSRFAPSPSLAELQVKEKHFILDCVAVERISRDYSCSLPKLGSVIPAYNAQKDSHVKAYFRSRPVPPLLKRTGQSHGGTSTYGELADRFQYKGAAALYLLTRNNAGAGHSPEHNRGHGFFLSSVKPVFGYNGEFGYRRNTPSLRRMPSPFGTVTRSPLY</sequence>
<dbReference type="RefSeq" id="XP_018124584.1">
    <property type="nucleotide sequence ID" value="XM_018269095.2"/>
</dbReference>
<dbReference type="AlphaFoldDB" id="A0A1L8FQS7"/>
<dbReference type="OMA" id="ISRDYSC"/>
<reference evidence="2" key="1">
    <citation type="submission" date="2025-08" db="UniProtKB">
        <authorList>
            <consortium name="RefSeq"/>
        </authorList>
    </citation>
    <scope>IDENTIFICATION</scope>
    <source>
        <strain evidence="2">J_2021</strain>
        <tissue evidence="2">Erythrocytes</tissue>
    </source>
</reference>
<evidence type="ECO:0000313" key="1">
    <source>
        <dbReference type="Proteomes" id="UP000186698"/>
    </source>
</evidence>
<dbReference type="Bgee" id="108719860">
    <property type="expression patterns" value="Expressed in neurula embryo and 12 other cell types or tissues"/>
</dbReference>
<protein>
    <submittedName>
        <fullName evidence="2">Uncharacterized protein C17orf98</fullName>
    </submittedName>
</protein>
<proteinExistence type="predicted"/>
<name>A0A1L8FQS7_XENLA</name>
<dbReference type="PANTHER" id="PTHR34221">
    <property type="entry name" value="HYPOTHETICAL PROTEIN LOC691189"/>
    <property type="match status" value="1"/>
</dbReference>
<keyword evidence="1" id="KW-1185">Reference proteome</keyword>